<dbReference type="FunCoup" id="E2B0G8">
    <property type="interactions" value="125"/>
</dbReference>
<dbReference type="Pfam" id="PF02536">
    <property type="entry name" value="mTERF"/>
    <property type="match status" value="1"/>
</dbReference>
<organism evidence="4">
    <name type="scientific">Camponotus floridanus</name>
    <name type="common">Florida carpenter ant</name>
    <dbReference type="NCBI Taxonomy" id="104421"/>
    <lineage>
        <taxon>Eukaryota</taxon>
        <taxon>Metazoa</taxon>
        <taxon>Ecdysozoa</taxon>
        <taxon>Arthropoda</taxon>
        <taxon>Hexapoda</taxon>
        <taxon>Insecta</taxon>
        <taxon>Pterygota</taxon>
        <taxon>Neoptera</taxon>
        <taxon>Endopterygota</taxon>
        <taxon>Hymenoptera</taxon>
        <taxon>Apocrita</taxon>
        <taxon>Aculeata</taxon>
        <taxon>Formicoidea</taxon>
        <taxon>Formicidae</taxon>
        <taxon>Formicinae</taxon>
        <taxon>Camponotus</taxon>
    </lineage>
</organism>
<protein>
    <recommendedName>
        <fullName evidence="5">mTERF domain-containing protein 1, mitochondrial</fullName>
    </recommendedName>
</protein>
<sequence>MTNYSSVNEFLINKLKVDEETLNLAITKSPSILQVNLMKLNKLINILHQNKITSNEILQHIRIFYFNIETIQKRIKILKKEGLVPRLTVLMLAEQSFERYIKKNYLQREILQEHKDVKGYLIDKLNVDEKLLQDAIAKRPTILRVNVSKIDQLIDLLQQNGITGKEILRQSRIFYFNTETLRKRIEMLTNVGLLPKITILMNSQKDLEDYIKYKLQKIENKKSEKLICTKTNIK</sequence>
<dbReference type="GO" id="GO:0006393">
    <property type="term" value="P:termination of mitochondrial transcription"/>
    <property type="evidence" value="ECO:0007669"/>
    <property type="project" value="TreeGrafter"/>
</dbReference>
<evidence type="ECO:0000256" key="1">
    <source>
        <dbReference type="ARBA" id="ARBA00007692"/>
    </source>
</evidence>
<dbReference type="Proteomes" id="UP000000311">
    <property type="component" value="Unassembled WGS sequence"/>
</dbReference>
<dbReference type="AlphaFoldDB" id="E2B0G8"/>
<accession>E2B0G8</accession>
<comment type="similarity">
    <text evidence="1">Belongs to the mTERF family.</text>
</comment>
<evidence type="ECO:0000256" key="2">
    <source>
        <dbReference type="ARBA" id="ARBA00022946"/>
    </source>
</evidence>
<name>E2B0G8_CAMFO</name>
<dbReference type="GO" id="GO:0005759">
    <property type="term" value="C:mitochondrial matrix"/>
    <property type="evidence" value="ECO:0007669"/>
    <property type="project" value="TreeGrafter"/>
</dbReference>
<keyword evidence="4" id="KW-1185">Reference proteome</keyword>
<dbReference type="InParanoid" id="E2B0G8"/>
<keyword evidence="2" id="KW-0809">Transit peptide</keyword>
<dbReference type="SMART" id="SM00733">
    <property type="entry name" value="Mterf"/>
    <property type="match status" value="4"/>
</dbReference>
<dbReference type="InterPro" id="IPR003690">
    <property type="entry name" value="MTERF"/>
</dbReference>
<reference evidence="3 4" key="1">
    <citation type="journal article" date="2010" name="Science">
        <title>Genomic comparison of the ants Camponotus floridanus and Harpegnathos saltator.</title>
        <authorList>
            <person name="Bonasio R."/>
            <person name="Zhang G."/>
            <person name="Ye C."/>
            <person name="Mutti N.S."/>
            <person name="Fang X."/>
            <person name="Qin N."/>
            <person name="Donahue G."/>
            <person name="Yang P."/>
            <person name="Li Q."/>
            <person name="Li C."/>
            <person name="Zhang P."/>
            <person name="Huang Z."/>
            <person name="Berger S.L."/>
            <person name="Reinberg D."/>
            <person name="Wang J."/>
            <person name="Liebig J."/>
        </authorList>
    </citation>
    <scope>NUCLEOTIDE SEQUENCE [LARGE SCALE GENOMIC DNA]</scope>
    <source>
        <strain evidence="4">C129</strain>
    </source>
</reference>
<dbReference type="EMBL" id="GL444608">
    <property type="protein sequence ID" value="EFN60810.1"/>
    <property type="molecule type" value="Genomic_DNA"/>
</dbReference>
<dbReference type="PANTHER" id="PTHR15437">
    <property type="entry name" value="TRANSCRIPTION TERMINATION FACTOR, MITOCHONDRIAL"/>
    <property type="match status" value="1"/>
</dbReference>
<proteinExistence type="inferred from homology"/>
<dbReference type="PANTHER" id="PTHR15437:SF6">
    <property type="entry name" value="TRANSCRIPTION TERMINATION FACTOR, MITOCHONDRIAL"/>
    <property type="match status" value="1"/>
</dbReference>
<evidence type="ECO:0000313" key="4">
    <source>
        <dbReference type="Proteomes" id="UP000000311"/>
    </source>
</evidence>
<gene>
    <name evidence="3" type="ORF">EAG_12134</name>
</gene>
<evidence type="ECO:0008006" key="5">
    <source>
        <dbReference type="Google" id="ProtNLM"/>
    </source>
</evidence>
<dbReference type="OrthoDB" id="75923at2759"/>
<dbReference type="Gene3D" id="1.25.70.10">
    <property type="entry name" value="Transcription termination factor 3, mitochondrial"/>
    <property type="match status" value="2"/>
</dbReference>
<dbReference type="GO" id="GO:0003676">
    <property type="term" value="F:nucleic acid binding"/>
    <property type="evidence" value="ECO:0007669"/>
    <property type="project" value="InterPro"/>
</dbReference>
<evidence type="ECO:0000313" key="3">
    <source>
        <dbReference type="EMBL" id="EFN60810.1"/>
    </source>
</evidence>
<dbReference type="InterPro" id="IPR038538">
    <property type="entry name" value="MTERF_sf"/>
</dbReference>